<dbReference type="SUPFAM" id="SSF56219">
    <property type="entry name" value="DNase I-like"/>
    <property type="match status" value="1"/>
</dbReference>
<dbReference type="GeneID" id="28979486"/>
<dbReference type="Proteomes" id="UP000053890">
    <property type="component" value="Unassembled WGS sequence"/>
</dbReference>
<dbReference type="RefSeq" id="XP_018269962.1">
    <property type="nucleotide sequence ID" value="XM_018419040.1"/>
</dbReference>
<dbReference type="AlphaFoldDB" id="A0A0P9FDT6"/>
<accession>A0A0P9FDT6</accession>
<dbReference type="STRING" id="578459.A0A0P9FDT6"/>
<protein>
    <recommendedName>
        <fullName evidence="2">Endonuclease/exonuclease/phosphatase domain-containing protein</fullName>
    </recommendedName>
</protein>
<name>A0A0P9FDT6_RHOGW</name>
<feature type="domain" description="Endonuclease/exonuclease/phosphatase" evidence="2">
    <location>
        <begin position="47"/>
        <end position="154"/>
    </location>
</feature>
<feature type="region of interest" description="Disordered" evidence="1">
    <location>
        <begin position="130"/>
        <end position="169"/>
    </location>
</feature>
<dbReference type="Gene3D" id="3.60.10.10">
    <property type="entry name" value="Endonuclease/exonuclease/phosphatase"/>
    <property type="match status" value="1"/>
</dbReference>
<proteinExistence type="predicted"/>
<dbReference type="Pfam" id="PF03372">
    <property type="entry name" value="Exo_endo_phos"/>
    <property type="match status" value="1"/>
</dbReference>
<evidence type="ECO:0000313" key="4">
    <source>
        <dbReference type="Proteomes" id="UP000053890"/>
    </source>
</evidence>
<dbReference type="InterPro" id="IPR005135">
    <property type="entry name" value="Endo/exonuclease/phosphatase"/>
</dbReference>
<feature type="region of interest" description="Disordered" evidence="1">
    <location>
        <begin position="1"/>
        <end position="23"/>
    </location>
</feature>
<organism evidence="3 4">
    <name type="scientific">Rhodotorula graminis (strain WP1)</name>
    <dbReference type="NCBI Taxonomy" id="578459"/>
    <lineage>
        <taxon>Eukaryota</taxon>
        <taxon>Fungi</taxon>
        <taxon>Dikarya</taxon>
        <taxon>Basidiomycota</taxon>
        <taxon>Pucciniomycotina</taxon>
        <taxon>Microbotryomycetes</taxon>
        <taxon>Sporidiobolales</taxon>
        <taxon>Sporidiobolaceae</taxon>
        <taxon>Rhodotorula</taxon>
    </lineage>
</organism>
<dbReference type="OrthoDB" id="498125at2759"/>
<evidence type="ECO:0000313" key="3">
    <source>
        <dbReference type="EMBL" id="KPV73913.1"/>
    </source>
</evidence>
<gene>
    <name evidence="3" type="ORF">RHOBADRAFT_66682</name>
</gene>
<evidence type="ECO:0000256" key="1">
    <source>
        <dbReference type="SAM" id="MobiDB-lite"/>
    </source>
</evidence>
<reference evidence="3 4" key="1">
    <citation type="journal article" date="2015" name="Front. Microbiol.">
        <title>Genome sequence of the plant growth promoting endophytic yeast Rhodotorula graminis WP1.</title>
        <authorList>
            <person name="Firrincieli A."/>
            <person name="Otillar R."/>
            <person name="Salamov A."/>
            <person name="Schmutz J."/>
            <person name="Khan Z."/>
            <person name="Redman R.S."/>
            <person name="Fleck N.D."/>
            <person name="Lindquist E."/>
            <person name="Grigoriev I.V."/>
            <person name="Doty S.L."/>
        </authorList>
    </citation>
    <scope>NUCLEOTIDE SEQUENCE [LARGE SCALE GENOMIC DNA]</scope>
    <source>
        <strain evidence="3 4">WP1</strain>
    </source>
</reference>
<sequence>MPAASRKSTSSPAPPDSRSSKRARLDLLPDNPLRFHREPSGTVQISTWNVAGLVSCNAEKWQFGLRKYIEAEDAQIVAFTEVNHKDAAVFFETDPDWQFLRDRYPHRYWQGRTAIVSKIRPVAPAIFGFPDGKQYDPEDGRASTLPRTLRPRLQGLGPPSPRSRSLGPPQAESLLLSLSSFFLFERRCLSLSRSQTLSTSRRSPRRQLRDTAEVQREILEAVVQ</sequence>
<evidence type="ECO:0000259" key="2">
    <source>
        <dbReference type="Pfam" id="PF03372"/>
    </source>
</evidence>
<dbReference type="EMBL" id="KQ474081">
    <property type="protein sequence ID" value="KPV73913.1"/>
    <property type="molecule type" value="Genomic_DNA"/>
</dbReference>
<keyword evidence="4" id="KW-1185">Reference proteome</keyword>
<feature type="compositionally biased region" description="Polar residues" evidence="1">
    <location>
        <begin position="1"/>
        <end position="11"/>
    </location>
</feature>
<dbReference type="InterPro" id="IPR036691">
    <property type="entry name" value="Endo/exonu/phosph_ase_sf"/>
</dbReference>
<dbReference type="GO" id="GO:0003824">
    <property type="term" value="F:catalytic activity"/>
    <property type="evidence" value="ECO:0007669"/>
    <property type="project" value="InterPro"/>
</dbReference>